<evidence type="ECO:0000256" key="12">
    <source>
        <dbReference type="RuleBase" id="RU000488"/>
    </source>
</evidence>
<dbReference type="PROSITE" id="PS50920">
    <property type="entry name" value="SOLCAR"/>
    <property type="match status" value="3"/>
</dbReference>
<evidence type="ECO:0000256" key="13">
    <source>
        <dbReference type="SAM" id="MobiDB-lite"/>
    </source>
</evidence>
<dbReference type="SUPFAM" id="SSF52833">
    <property type="entry name" value="Thioredoxin-like"/>
    <property type="match status" value="1"/>
</dbReference>
<proteinExistence type="inferred from homology"/>
<evidence type="ECO:0000256" key="11">
    <source>
        <dbReference type="PROSITE-ProRule" id="PRU00282"/>
    </source>
</evidence>
<dbReference type="InterPro" id="IPR013740">
    <property type="entry name" value="Redoxin"/>
</dbReference>
<keyword evidence="8" id="KW-1133">Transmembrane helix</keyword>
<evidence type="ECO:0000256" key="1">
    <source>
        <dbReference type="ARBA" id="ARBA00004448"/>
    </source>
</evidence>
<dbReference type="EMBL" id="CP054533">
    <property type="protein sequence ID" value="QSL64479.1"/>
    <property type="molecule type" value="Genomic_DNA"/>
</dbReference>
<dbReference type="Pfam" id="PF00153">
    <property type="entry name" value="Mito_carr"/>
    <property type="match status" value="3"/>
</dbReference>
<feature type="repeat" description="Solcar" evidence="11">
    <location>
        <begin position="339"/>
        <end position="424"/>
    </location>
</feature>
<evidence type="ECO:0000256" key="2">
    <source>
        <dbReference type="ARBA" id="ARBA00006375"/>
    </source>
</evidence>
<dbReference type="InterPro" id="IPR018108">
    <property type="entry name" value="MCP_transmembrane"/>
</dbReference>
<evidence type="ECO:0000256" key="7">
    <source>
        <dbReference type="ARBA" id="ARBA00022792"/>
    </source>
</evidence>
<dbReference type="Gene3D" id="1.50.40.10">
    <property type="entry name" value="Mitochondrial carrier domain"/>
    <property type="match status" value="2"/>
</dbReference>
<dbReference type="GO" id="GO:0005743">
    <property type="term" value="C:mitochondrial inner membrane"/>
    <property type="evidence" value="ECO:0007669"/>
    <property type="project" value="UniProtKB-SubCell"/>
</dbReference>
<feature type="repeat" description="Solcar" evidence="11">
    <location>
        <begin position="154"/>
        <end position="240"/>
    </location>
</feature>
<sequence length="424" mass="46502">MHGNAIRRFRGENPPEIGPGDRIPREKLMEKNVSDLVDLNGILPKKAIIIGVPGAFSPTCSTSHLPGFFSRISEFEGKGVCLMACISVNDVFVMNAWKSSFSISSPLVRFFADPNGQWTKAANLSFDATKVSIMGVQSDPSLDAYEYETLSKNSPFFANMLAGAFAGVMEHTLMYPIDAIKTRMQILGSSIAHRNMIQVLRWIICSEGLHSLWRGMSSVVAGAAPAHALYFGTYEFVKTRFEKNRLQDKVLVTATAGACATIASDALMNPFDVIKQRMQIQNSGYTSLVACARLIFKKEGLWAFYISYPTTLTMTVPFTAIQFVIYESSLNILNPLRTYNPASHILSGGVAGALAAAITTPLDVVKTLLQTRGTSFDPEVRHCKGLRDAIRIIYKKHGTKGFIRGLKPRVVTATPSMQNSKNAL</sequence>
<evidence type="ECO:0000256" key="10">
    <source>
        <dbReference type="ARBA" id="ARBA00023136"/>
    </source>
</evidence>
<accession>A0A899FYX6</accession>
<dbReference type="AlphaFoldDB" id="A0A899FYX6"/>
<evidence type="ECO:0000256" key="5">
    <source>
        <dbReference type="ARBA" id="ARBA00022692"/>
    </source>
</evidence>
<dbReference type="SUPFAM" id="SSF103506">
    <property type="entry name" value="Mitochondrial carrier"/>
    <property type="match status" value="1"/>
</dbReference>
<comment type="subcellular location">
    <subcellularLocation>
        <location evidence="1">Mitochondrion inner membrane</location>
        <topology evidence="1">Multi-pass membrane protein</topology>
    </subcellularLocation>
</comment>
<dbReference type="Pfam" id="PF08534">
    <property type="entry name" value="Redoxin"/>
    <property type="match status" value="1"/>
</dbReference>
<keyword evidence="6" id="KW-0677">Repeat</keyword>
<feature type="domain" description="Redoxin" evidence="14">
    <location>
        <begin position="20"/>
        <end position="130"/>
    </location>
</feature>
<feature type="region of interest" description="Disordered" evidence="13">
    <location>
        <begin position="1"/>
        <end position="23"/>
    </location>
</feature>
<dbReference type="OrthoDB" id="43906at2759"/>
<keyword evidence="7" id="KW-0999">Mitochondrion inner membrane</keyword>
<feature type="repeat" description="Solcar" evidence="11">
    <location>
        <begin position="248"/>
        <end position="332"/>
    </location>
</feature>
<evidence type="ECO:0000256" key="9">
    <source>
        <dbReference type="ARBA" id="ARBA00023128"/>
    </source>
</evidence>
<keyword evidence="5 11" id="KW-0812">Transmembrane</keyword>
<dbReference type="FunFam" id="1.50.40.10:FF:000029">
    <property type="entry name" value="Solute carrier family 25 member 28"/>
    <property type="match status" value="1"/>
</dbReference>
<gene>
    <name evidence="15" type="ORF">MERGE_001780</name>
</gene>
<dbReference type="InterPro" id="IPR023395">
    <property type="entry name" value="MCP_dom_sf"/>
</dbReference>
<evidence type="ECO:0000256" key="3">
    <source>
        <dbReference type="ARBA" id="ARBA00010505"/>
    </source>
</evidence>
<comment type="similarity">
    <text evidence="2 12">Belongs to the mitochondrial carrier (TC 2.A.29) family.</text>
</comment>
<evidence type="ECO:0000313" key="15">
    <source>
        <dbReference type="EMBL" id="QSL64479.1"/>
    </source>
</evidence>
<evidence type="ECO:0000256" key="6">
    <source>
        <dbReference type="ARBA" id="ARBA00022737"/>
    </source>
</evidence>
<keyword evidence="9" id="KW-0496">Mitochondrion</keyword>
<dbReference type="GO" id="GO:0015093">
    <property type="term" value="F:ferrous iron transmembrane transporter activity"/>
    <property type="evidence" value="ECO:0007669"/>
    <property type="project" value="TreeGrafter"/>
</dbReference>
<dbReference type="Proteomes" id="UP000663699">
    <property type="component" value="Chromosome 2"/>
</dbReference>
<name>A0A899FYX6_9ASCO</name>
<keyword evidence="4 12" id="KW-0813">Transport</keyword>
<dbReference type="GO" id="GO:0048250">
    <property type="term" value="P:iron import into the mitochondrion"/>
    <property type="evidence" value="ECO:0007669"/>
    <property type="project" value="TreeGrafter"/>
</dbReference>
<dbReference type="GO" id="GO:0016491">
    <property type="term" value="F:oxidoreductase activity"/>
    <property type="evidence" value="ECO:0007669"/>
    <property type="project" value="InterPro"/>
</dbReference>
<keyword evidence="10 11" id="KW-0472">Membrane</keyword>
<dbReference type="PANTHER" id="PTHR45758:SF4">
    <property type="entry name" value="MITOFERRIN-1"/>
    <property type="match status" value="1"/>
</dbReference>
<organism evidence="15 16">
    <name type="scientific">Pneumocystis wakefieldiae</name>
    <dbReference type="NCBI Taxonomy" id="38082"/>
    <lineage>
        <taxon>Eukaryota</taxon>
        <taxon>Fungi</taxon>
        <taxon>Dikarya</taxon>
        <taxon>Ascomycota</taxon>
        <taxon>Taphrinomycotina</taxon>
        <taxon>Pneumocystomycetes</taxon>
        <taxon>Pneumocystaceae</taxon>
        <taxon>Pneumocystis</taxon>
    </lineage>
</organism>
<protein>
    <recommendedName>
        <fullName evidence="14">Redoxin domain-containing protein</fullName>
    </recommendedName>
</protein>
<evidence type="ECO:0000313" key="16">
    <source>
        <dbReference type="Proteomes" id="UP000663699"/>
    </source>
</evidence>
<dbReference type="PANTHER" id="PTHR45758">
    <property type="entry name" value="MITOFERRIN-1-RELATED"/>
    <property type="match status" value="1"/>
</dbReference>
<dbReference type="InterPro" id="IPR002067">
    <property type="entry name" value="MCP"/>
</dbReference>
<dbReference type="PRINTS" id="PR00926">
    <property type="entry name" value="MITOCARRIER"/>
</dbReference>
<dbReference type="InterPro" id="IPR036249">
    <property type="entry name" value="Thioredoxin-like_sf"/>
</dbReference>
<evidence type="ECO:0000259" key="14">
    <source>
        <dbReference type="Pfam" id="PF08534"/>
    </source>
</evidence>
<reference evidence="15" key="1">
    <citation type="submission" date="2020-06" db="EMBL/GenBank/DDBJ databases">
        <title>Genomes of multiple members of Pneumocystis genus reveal paths to human pathogen Pneumocystis jirovecii.</title>
        <authorList>
            <person name="Cisse O.H."/>
            <person name="Ma L."/>
            <person name="Dekker J."/>
            <person name="Khil P."/>
            <person name="Jo J."/>
            <person name="Brenchley J."/>
            <person name="Blair R."/>
            <person name="Pahar B."/>
            <person name="Chabe M."/>
            <person name="Van Rompay K.A."/>
            <person name="Keesler R."/>
            <person name="Sukura A."/>
            <person name="Hirsch V."/>
            <person name="Kutty G."/>
            <person name="Liu Y."/>
            <person name="Peng L."/>
            <person name="Chen J."/>
            <person name="Song J."/>
            <person name="Weissenbacher-Lang C."/>
            <person name="Xu J."/>
            <person name="Upham N.S."/>
            <person name="Stajich J.E."/>
            <person name="Cuomo C.A."/>
            <person name="Cushion M.T."/>
            <person name="Kovacs J.A."/>
        </authorList>
    </citation>
    <scope>NUCLEOTIDE SEQUENCE</scope>
    <source>
        <strain evidence="15">2A</strain>
    </source>
</reference>
<evidence type="ECO:0000256" key="4">
    <source>
        <dbReference type="ARBA" id="ARBA00022448"/>
    </source>
</evidence>
<comment type="similarity">
    <text evidence="3">Belongs to the peroxiredoxin family. Prx5 subfamily.</text>
</comment>
<keyword evidence="16" id="KW-1185">Reference proteome</keyword>
<evidence type="ECO:0000256" key="8">
    <source>
        <dbReference type="ARBA" id="ARBA00022989"/>
    </source>
</evidence>